<dbReference type="AlphaFoldDB" id="A0A9Q1RQJ4"/>
<gene>
    <name evidence="1" type="ORF">K7X08_009171</name>
</gene>
<evidence type="ECO:0000313" key="1">
    <source>
        <dbReference type="EMBL" id="KAJ8572660.1"/>
    </source>
</evidence>
<dbReference type="EMBL" id="JAJAGQ010000001">
    <property type="protein sequence ID" value="KAJ8572660.1"/>
    <property type="molecule type" value="Genomic_DNA"/>
</dbReference>
<sequence length="69" mass="7765">MNCSTTSTVNDLFYNTSYLDLDPGVHMKLKTCIDGQLDSWMNNCQKILSLQIKVPDLVVRAITSNIELT</sequence>
<name>A0A9Q1RQJ4_9SOLA</name>
<dbReference type="Proteomes" id="UP001152561">
    <property type="component" value="Unassembled WGS sequence"/>
</dbReference>
<keyword evidence="2" id="KW-1185">Reference proteome</keyword>
<evidence type="ECO:0000313" key="2">
    <source>
        <dbReference type="Proteomes" id="UP001152561"/>
    </source>
</evidence>
<proteinExistence type="predicted"/>
<comment type="caution">
    <text evidence="1">The sequence shown here is derived from an EMBL/GenBank/DDBJ whole genome shotgun (WGS) entry which is preliminary data.</text>
</comment>
<organism evidence="1 2">
    <name type="scientific">Anisodus acutangulus</name>
    <dbReference type="NCBI Taxonomy" id="402998"/>
    <lineage>
        <taxon>Eukaryota</taxon>
        <taxon>Viridiplantae</taxon>
        <taxon>Streptophyta</taxon>
        <taxon>Embryophyta</taxon>
        <taxon>Tracheophyta</taxon>
        <taxon>Spermatophyta</taxon>
        <taxon>Magnoliopsida</taxon>
        <taxon>eudicotyledons</taxon>
        <taxon>Gunneridae</taxon>
        <taxon>Pentapetalae</taxon>
        <taxon>asterids</taxon>
        <taxon>lamiids</taxon>
        <taxon>Solanales</taxon>
        <taxon>Solanaceae</taxon>
        <taxon>Solanoideae</taxon>
        <taxon>Hyoscyameae</taxon>
        <taxon>Anisodus</taxon>
    </lineage>
</organism>
<reference evidence="2" key="1">
    <citation type="journal article" date="2023" name="Proc. Natl. Acad. Sci. U.S.A.">
        <title>Genomic and structural basis for evolution of tropane alkaloid biosynthesis.</title>
        <authorList>
            <person name="Wanga Y.-J."/>
            <person name="Taina T."/>
            <person name="Yua J.-Y."/>
            <person name="Lia J."/>
            <person name="Xua B."/>
            <person name="Chenc J."/>
            <person name="D'Auriad J.C."/>
            <person name="Huanga J.-P."/>
            <person name="Huanga S.-X."/>
        </authorList>
    </citation>
    <scope>NUCLEOTIDE SEQUENCE [LARGE SCALE GENOMIC DNA]</scope>
    <source>
        <strain evidence="2">cv. KIB-2019</strain>
    </source>
</reference>
<accession>A0A9Q1RQJ4</accession>
<protein>
    <submittedName>
        <fullName evidence="1">Uncharacterized protein</fullName>
    </submittedName>
</protein>